<sequence>MLRKSLFALVLSLFLSSSFAFAADKIDLNTATSEQLQMLNGVGPSTAEAIIQYRDAHGEFKTVDELTNVKGIGEKKLQQLSEDLMVSKK</sequence>
<dbReference type="Proteomes" id="UP000198924">
    <property type="component" value="Unassembled WGS sequence"/>
</dbReference>
<evidence type="ECO:0000313" key="4">
    <source>
        <dbReference type="Proteomes" id="UP000198924"/>
    </source>
</evidence>
<dbReference type="GO" id="GO:0006281">
    <property type="term" value="P:DNA repair"/>
    <property type="evidence" value="ECO:0007669"/>
    <property type="project" value="InterPro"/>
</dbReference>
<gene>
    <name evidence="3" type="ORF">SAMN04488079_108149</name>
</gene>
<name>A0A1I3YN97_9GAMM</name>
<feature type="signal peptide" evidence="1">
    <location>
        <begin position="1"/>
        <end position="22"/>
    </location>
</feature>
<keyword evidence="1" id="KW-0732">Signal</keyword>
<feature type="chain" id="PRO_5011464547" evidence="1">
    <location>
        <begin position="23"/>
        <end position="89"/>
    </location>
</feature>
<feature type="domain" description="Helix-hairpin-helix DNA-binding motif class 1" evidence="2">
    <location>
        <begin position="64"/>
        <end position="83"/>
    </location>
</feature>
<proteinExistence type="predicted"/>
<dbReference type="EMBL" id="FOSH01000008">
    <property type="protein sequence ID" value="SFK33387.1"/>
    <property type="molecule type" value="Genomic_DNA"/>
</dbReference>
<dbReference type="InterPro" id="IPR051675">
    <property type="entry name" value="Endo/Exo/Phosphatase_dom_1"/>
</dbReference>
<evidence type="ECO:0000313" key="3">
    <source>
        <dbReference type="EMBL" id="SFK33387.1"/>
    </source>
</evidence>
<dbReference type="GO" id="GO:0015627">
    <property type="term" value="C:type II protein secretion system complex"/>
    <property type="evidence" value="ECO:0007669"/>
    <property type="project" value="TreeGrafter"/>
</dbReference>
<accession>A0A1I3YN97</accession>
<dbReference type="SUPFAM" id="SSF47781">
    <property type="entry name" value="RuvA domain 2-like"/>
    <property type="match status" value="1"/>
</dbReference>
<dbReference type="AlphaFoldDB" id="A0A1I3YN97"/>
<dbReference type="PANTHER" id="PTHR21180:SF32">
    <property type="entry name" value="ENDONUCLEASE_EXONUCLEASE_PHOSPHATASE FAMILY DOMAIN-CONTAINING PROTEIN 1"/>
    <property type="match status" value="1"/>
</dbReference>
<dbReference type="Gene3D" id="1.10.150.280">
    <property type="entry name" value="AF1531-like domain"/>
    <property type="match status" value="1"/>
</dbReference>
<dbReference type="Pfam" id="PF12836">
    <property type="entry name" value="HHH_3"/>
    <property type="match status" value="1"/>
</dbReference>
<dbReference type="InterPro" id="IPR004509">
    <property type="entry name" value="Competence_ComEA_HhH"/>
</dbReference>
<dbReference type="InterPro" id="IPR003583">
    <property type="entry name" value="Hlx-hairpin-Hlx_DNA-bd_motif"/>
</dbReference>
<dbReference type="InterPro" id="IPR010994">
    <property type="entry name" value="RuvA_2-like"/>
</dbReference>
<dbReference type="PANTHER" id="PTHR21180">
    <property type="entry name" value="ENDONUCLEASE/EXONUCLEASE/PHOSPHATASE FAMILY DOMAIN-CONTAINING PROTEIN 1"/>
    <property type="match status" value="1"/>
</dbReference>
<dbReference type="RefSeq" id="WP_091713566.1">
    <property type="nucleotide sequence ID" value="NZ_FOSH01000008.1"/>
</dbReference>
<dbReference type="NCBIfam" id="TIGR00426">
    <property type="entry name" value="competence protein ComEA helix-hairpin-helix repeat region"/>
    <property type="match status" value="1"/>
</dbReference>
<dbReference type="OrthoDB" id="7510573at2"/>
<reference evidence="4" key="1">
    <citation type="submission" date="2016-10" db="EMBL/GenBank/DDBJ databases">
        <authorList>
            <person name="Varghese N."/>
            <person name="Submissions S."/>
        </authorList>
    </citation>
    <scope>NUCLEOTIDE SEQUENCE [LARGE SCALE GENOMIC DNA]</scope>
    <source>
        <strain evidence="4">DSM 11578</strain>
    </source>
</reference>
<evidence type="ECO:0000256" key="1">
    <source>
        <dbReference type="SAM" id="SignalP"/>
    </source>
</evidence>
<feature type="domain" description="Helix-hairpin-helix DNA-binding motif class 1" evidence="2">
    <location>
        <begin position="34"/>
        <end position="53"/>
    </location>
</feature>
<dbReference type="GO" id="GO:0015628">
    <property type="term" value="P:protein secretion by the type II secretion system"/>
    <property type="evidence" value="ECO:0007669"/>
    <property type="project" value="TreeGrafter"/>
</dbReference>
<protein>
    <submittedName>
        <fullName evidence="3">Competence protein ComEA</fullName>
    </submittedName>
</protein>
<keyword evidence="4" id="KW-1185">Reference proteome</keyword>
<dbReference type="SMART" id="SM00278">
    <property type="entry name" value="HhH1"/>
    <property type="match status" value="2"/>
</dbReference>
<organism evidence="3 4">
    <name type="scientific">Methylophaga sulfidovorans</name>
    <dbReference type="NCBI Taxonomy" id="45496"/>
    <lineage>
        <taxon>Bacteria</taxon>
        <taxon>Pseudomonadati</taxon>
        <taxon>Pseudomonadota</taxon>
        <taxon>Gammaproteobacteria</taxon>
        <taxon>Thiotrichales</taxon>
        <taxon>Piscirickettsiaceae</taxon>
        <taxon>Methylophaga</taxon>
    </lineage>
</organism>
<evidence type="ECO:0000259" key="2">
    <source>
        <dbReference type="SMART" id="SM00278"/>
    </source>
</evidence>
<dbReference type="GO" id="GO:0003677">
    <property type="term" value="F:DNA binding"/>
    <property type="evidence" value="ECO:0007669"/>
    <property type="project" value="InterPro"/>
</dbReference>
<dbReference type="STRING" id="45496.SAMN04488079_108149"/>